<gene>
    <name evidence="1" type="ORF">BKN37_13670</name>
</gene>
<keyword evidence="2" id="KW-1185">Reference proteome</keyword>
<dbReference type="AlphaFoldDB" id="A0A1S1NLR2"/>
<reference evidence="1 2" key="1">
    <citation type="submission" date="2016-10" db="EMBL/GenBank/DDBJ databases">
        <title>Genome sequence of Mycobacterium talmonii.</title>
        <authorList>
            <person name="Greninger A.L."/>
            <person name="Elliott B."/>
            <person name="Vasireddy S."/>
            <person name="Vasireddy R."/>
        </authorList>
    </citation>
    <scope>NUCLEOTIDE SEQUENCE [LARGE SCALE GENOMIC DNA]</scope>
    <source>
        <strain evidence="2">NE-TNMC-100812</strain>
    </source>
</reference>
<comment type="caution">
    <text evidence="1">The sequence shown here is derived from an EMBL/GenBank/DDBJ whole genome shotgun (WGS) entry which is preliminary data.</text>
</comment>
<evidence type="ECO:0000313" key="1">
    <source>
        <dbReference type="EMBL" id="OHV03716.1"/>
    </source>
</evidence>
<organism evidence="1 2">
    <name type="scientific">Mycobacterium talmoniae</name>
    <dbReference type="NCBI Taxonomy" id="1858794"/>
    <lineage>
        <taxon>Bacteria</taxon>
        <taxon>Bacillati</taxon>
        <taxon>Actinomycetota</taxon>
        <taxon>Actinomycetes</taxon>
        <taxon>Mycobacteriales</taxon>
        <taxon>Mycobacteriaceae</taxon>
        <taxon>Mycobacterium</taxon>
    </lineage>
</organism>
<dbReference type="RefSeq" id="WP_071026672.1">
    <property type="nucleotide sequence ID" value="NZ_MLQM01000066.1"/>
</dbReference>
<sequence length="135" mass="14584">MKVTAQAVRAGKWWAVNVPEVQGAFTQARNLKEVPAMVADAVHLLEDVPAEDVDVDVRVELDPAAAHAQAQAREAIERSDHAAQTQKAAAKQYREAVAQLRAAGFSLTDIGYLLDISFQRVSSLARQARGAQHAS</sequence>
<dbReference type="InterPro" id="IPR035069">
    <property type="entry name" value="TTHA1013/TTHA0281-like"/>
</dbReference>
<proteinExistence type="predicted"/>
<dbReference type="EMBL" id="MLQM01000066">
    <property type="protein sequence ID" value="OHV03716.1"/>
    <property type="molecule type" value="Genomic_DNA"/>
</dbReference>
<evidence type="ECO:0000313" key="2">
    <source>
        <dbReference type="Proteomes" id="UP000179734"/>
    </source>
</evidence>
<dbReference type="Proteomes" id="UP000179734">
    <property type="component" value="Unassembled WGS sequence"/>
</dbReference>
<protein>
    <submittedName>
        <fullName evidence="1">Uncharacterized protein</fullName>
    </submittedName>
</protein>
<name>A0A1S1NLR2_9MYCO</name>
<dbReference type="SUPFAM" id="SSF143100">
    <property type="entry name" value="TTHA1013/TTHA0281-like"/>
    <property type="match status" value="1"/>
</dbReference>
<accession>A0A1S1NLR2</accession>